<feature type="domain" description="AB hydrolase-1" evidence="1">
    <location>
        <begin position="5"/>
        <end position="229"/>
    </location>
</feature>
<dbReference type="InParanoid" id="E3J590"/>
<name>E3J590_PSEI1</name>
<evidence type="ECO:0000313" key="3">
    <source>
        <dbReference type="Proteomes" id="UP000002484"/>
    </source>
</evidence>
<dbReference type="GO" id="GO:0003824">
    <property type="term" value="F:catalytic activity"/>
    <property type="evidence" value="ECO:0007669"/>
    <property type="project" value="UniProtKB-ARBA"/>
</dbReference>
<dbReference type="InterPro" id="IPR052897">
    <property type="entry name" value="Sec-Metab_Biosynth_Hydrolase"/>
</dbReference>
<dbReference type="Pfam" id="PF12697">
    <property type="entry name" value="Abhydrolase_6"/>
    <property type="match status" value="1"/>
</dbReference>
<dbReference type="SUPFAM" id="SSF53474">
    <property type="entry name" value="alpha/beta-Hydrolases"/>
    <property type="match status" value="1"/>
</dbReference>
<dbReference type="OrthoDB" id="9773549at2"/>
<gene>
    <name evidence="2" type="ordered locus">FraEuI1c_2655</name>
</gene>
<dbReference type="KEGG" id="fri:FraEuI1c_2655"/>
<keyword evidence="3" id="KW-1185">Reference proteome</keyword>
<organism evidence="2 3">
    <name type="scientific">Pseudofrankia inefficax (strain DSM 45817 / CECT 9037 / DDB 130130 / EuI1c)</name>
    <name type="common">Frankia inefficax</name>
    <dbReference type="NCBI Taxonomy" id="298654"/>
    <lineage>
        <taxon>Bacteria</taxon>
        <taxon>Bacillati</taxon>
        <taxon>Actinomycetota</taxon>
        <taxon>Actinomycetes</taxon>
        <taxon>Frankiales</taxon>
        <taxon>Frankiaceae</taxon>
        <taxon>Pseudofrankia</taxon>
    </lineage>
</organism>
<protein>
    <recommendedName>
        <fullName evidence="1">AB hydrolase-1 domain-containing protein</fullName>
    </recommendedName>
</protein>
<accession>E3J590</accession>
<dbReference type="RefSeq" id="WP_013423806.1">
    <property type="nucleotide sequence ID" value="NC_014666.1"/>
</dbReference>
<dbReference type="EMBL" id="CP002299">
    <property type="protein sequence ID" value="ADP80688.1"/>
    <property type="molecule type" value="Genomic_DNA"/>
</dbReference>
<dbReference type="Gene3D" id="3.40.50.1820">
    <property type="entry name" value="alpha/beta hydrolase"/>
    <property type="match status" value="1"/>
</dbReference>
<dbReference type="eggNOG" id="COG1073">
    <property type="taxonomic scope" value="Bacteria"/>
</dbReference>
<evidence type="ECO:0000313" key="2">
    <source>
        <dbReference type="EMBL" id="ADP80688.1"/>
    </source>
</evidence>
<dbReference type="Proteomes" id="UP000002484">
    <property type="component" value="Chromosome"/>
</dbReference>
<dbReference type="InterPro" id="IPR000073">
    <property type="entry name" value="AB_hydrolase_1"/>
</dbReference>
<dbReference type="HOGENOM" id="CLU_046066_3_3_11"/>
<dbReference type="STRING" id="298654.FraEuI1c_2655"/>
<dbReference type="PANTHER" id="PTHR37017:SF11">
    <property type="entry name" value="ESTERASE_LIPASE_THIOESTERASE DOMAIN-CONTAINING PROTEIN"/>
    <property type="match status" value="1"/>
</dbReference>
<dbReference type="PANTHER" id="PTHR37017">
    <property type="entry name" value="AB HYDROLASE-1 DOMAIN-CONTAINING PROTEIN-RELATED"/>
    <property type="match status" value="1"/>
</dbReference>
<reference evidence="2 3" key="1">
    <citation type="submission" date="2010-10" db="EMBL/GenBank/DDBJ databases">
        <title>Complete sequence of Frankia sp. EuI1c.</title>
        <authorList>
            <consortium name="US DOE Joint Genome Institute"/>
            <person name="Lucas S."/>
            <person name="Copeland A."/>
            <person name="Lapidus A."/>
            <person name="Cheng J.-F."/>
            <person name="Bruce D."/>
            <person name="Goodwin L."/>
            <person name="Pitluck S."/>
            <person name="Chertkov O."/>
            <person name="Detter J.C."/>
            <person name="Han C."/>
            <person name="Tapia R."/>
            <person name="Land M."/>
            <person name="Hauser L."/>
            <person name="Jeffries C."/>
            <person name="Kyrpides N."/>
            <person name="Ivanova N."/>
            <person name="Mikhailova N."/>
            <person name="Beauchemin N."/>
            <person name="Sen A."/>
            <person name="Sur S.A."/>
            <person name="Gtari M."/>
            <person name="Wall L."/>
            <person name="Tisa L."/>
            <person name="Woyke T."/>
        </authorList>
    </citation>
    <scope>NUCLEOTIDE SEQUENCE [LARGE SCALE GENOMIC DNA]</scope>
    <source>
        <strain evidence="3">DSM 45817 / CECT 9037 / EuI1c</strain>
    </source>
</reference>
<proteinExistence type="predicted"/>
<evidence type="ECO:0000259" key="1">
    <source>
        <dbReference type="Pfam" id="PF12697"/>
    </source>
</evidence>
<sequence>MTTTFVLIPGADGRAWTWQRLVPRLRALGHAAVAVDYPADPRAGLAAHAVAAVAALRASASPGPGRVVVVGLSLGGFVAPLVCERVPVDLLVLLNAMVPAPGESVDAWWGAVGHGAARATAAAEAGRVATGGDAFDLRDEFFHDVPDEITDEALAGPPPAGPSAVMCAQPWPLAGWPDVPTRFLQGSDDRFFPPSFQRRVVRDRLGPGVEVDELPGGHLLPLSQPDLLAGRLDAYLRALTPAG</sequence>
<dbReference type="AlphaFoldDB" id="E3J590"/>
<dbReference type="InterPro" id="IPR029058">
    <property type="entry name" value="AB_hydrolase_fold"/>
</dbReference>